<organism evidence="2 3">
    <name type="scientific">Dactylellina haptotyla (strain CBS 200.50)</name>
    <name type="common">Nematode-trapping fungus</name>
    <name type="synonym">Monacrosporium haptotylum</name>
    <dbReference type="NCBI Taxonomy" id="1284197"/>
    <lineage>
        <taxon>Eukaryota</taxon>
        <taxon>Fungi</taxon>
        <taxon>Dikarya</taxon>
        <taxon>Ascomycota</taxon>
        <taxon>Pezizomycotina</taxon>
        <taxon>Orbiliomycetes</taxon>
        <taxon>Orbiliales</taxon>
        <taxon>Orbiliaceae</taxon>
        <taxon>Dactylellina</taxon>
    </lineage>
</organism>
<gene>
    <name evidence="2" type="ORF">H072_6254</name>
</gene>
<feature type="compositionally biased region" description="Basic and acidic residues" evidence="1">
    <location>
        <begin position="394"/>
        <end position="408"/>
    </location>
</feature>
<evidence type="ECO:0000313" key="2">
    <source>
        <dbReference type="EMBL" id="EPS39988.1"/>
    </source>
</evidence>
<sequence length="424" mass="45531">MTTVIDYHYSIPSAYTFPARPAHVSPPSMTVKHHPQPLNLSNALPRTLPPTTYLTPSIPSPSMHSAFSKRGGGGALPAPIPQSSNHRANSTGSSSLHRSTSNGSSRSSNAYVTTLRKQKATVWCDRAQREDSRFLAQQKAAKARAALEVARAAAQQGHHRGSESGSSVHRGKISHHRSGRKGNSFDHELSTNRSLVAGVPARLDIDDDSSDDEQPGSASGSAYGGITRRTNSGRSSINSGGQRRFTSTSSNGGVERTNTGTPQLQIRVQDLQNYSGYNGTNTSSPSTYSRTSSLLDTAVPEVPEVVDTPGTIIADPRHGGSAGMHRQDYFPVHRKSNSINRSSPTHSEQMLPSNPHSQSSTPPNMLPEGYMTGPNGETRPARPAAVIRTISSREPADLRRKGSIDDSRTMTMGRVRLFVANPDQ</sequence>
<name>S8BKS0_DACHA</name>
<keyword evidence="3" id="KW-1185">Reference proteome</keyword>
<proteinExistence type="predicted"/>
<dbReference type="EMBL" id="AQGS01000443">
    <property type="protein sequence ID" value="EPS39988.1"/>
    <property type="molecule type" value="Genomic_DNA"/>
</dbReference>
<dbReference type="OMA" id="DERTMTM"/>
<dbReference type="Proteomes" id="UP000015100">
    <property type="component" value="Unassembled WGS sequence"/>
</dbReference>
<reference evidence="2 3" key="1">
    <citation type="journal article" date="2013" name="PLoS Genet.">
        <title>Genomic mechanisms accounting for the adaptation to parasitism in nematode-trapping fungi.</title>
        <authorList>
            <person name="Meerupati T."/>
            <person name="Andersson K.M."/>
            <person name="Friman E."/>
            <person name="Kumar D."/>
            <person name="Tunlid A."/>
            <person name="Ahren D."/>
        </authorList>
    </citation>
    <scope>NUCLEOTIDE SEQUENCE [LARGE SCALE GENOMIC DNA]</scope>
    <source>
        <strain evidence="2 3">CBS 200.50</strain>
    </source>
</reference>
<feature type="region of interest" description="Disordered" evidence="1">
    <location>
        <begin position="274"/>
        <end position="293"/>
    </location>
</feature>
<feature type="region of interest" description="Disordered" evidence="1">
    <location>
        <begin position="335"/>
        <end position="409"/>
    </location>
</feature>
<dbReference type="STRING" id="1284197.S8BKS0"/>
<accession>S8BKS0</accession>
<feature type="compositionally biased region" description="Low complexity" evidence="1">
    <location>
        <begin position="89"/>
        <end position="108"/>
    </location>
</feature>
<feature type="compositionally biased region" description="Basic residues" evidence="1">
    <location>
        <begin position="169"/>
        <end position="180"/>
    </location>
</feature>
<dbReference type="OrthoDB" id="5385072at2759"/>
<dbReference type="eggNOG" id="ENOG502S7WN">
    <property type="taxonomic scope" value="Eukaryota"/>
</dbReference>
<comment type="caution">
    <text evidence="2">The sequence shown here is derived from an EMBL/GenBank/DDBJ whole genome shotgun (WGS) entry which is preliminary data.</text>
</comment>
<feature type="compositionally biased region" description="Polar residues" evidence="1">
    <location>
        <begin position="337"/>
        <end position="363"/>
    </location>
</feature>
<feature type="region of interest" description="Disordered" evidence="1">
    <location>
        <begin position="147"/>
        <end position="264"/>
    </location>
</feature>
<protein>
    <submittedName>
        <fullName evidence="2">Uncharacterized protein</fullName>
    </submittedName>
</protein>
<feature type="compositionally biased region" description="Low complexity" evidence="1">
    <location>
        <begin position="280"/>
        <end position="293"/>
    </location>
</feature>
<reference evidence="3" key="2">
    <citation type="submission" date="2013-04" db="EMBL/GenBank/DDBJ databases">
        <title>Genomic mechanisms accounting for the adaptation to parasitism in nematode-trapping fungi.</title>
        <authorList>
            <person name="Ahren D.G."/>
        </authorList>
    </citation>
    <scope>NUCLEOTIDE SEQUENCE [LARGE SCALE GENOMIC DNA]</scope>
    <source>
        <strain evidence="3">CBS 200.50</strain>
    </source>
</reference>
<feature type="compositionally biased region" description="Acidic residues" evidence="1">
    <location>
        <begin position="205"/>
        <end position="214"/>
    </location>
</feature>
<feature type="compositionally biased region" description="Low complexity" evidence="1">
    <location>
        <begin position="147"/>
        <end position="156"/>
    </location>
</feature>
<dbReference type="HOGENOM" id="CLU_030520_0_0_1"/>
<feature type="region of interest" description="Disordered" evidence="1">
    <location>
        <begin position="23"/>
        <end position="112"/>
    </location>
</feature>
<evidence type="ECO:0000256" key="1">
    <source>
        <dbReference type="SAM" id="MobiDB-lite"/>
    </source>
</evidence>
<feature type="compositionally biased region" description="Polar residues" evidence="1">
    <location>
        <begin position="228"/>
        <end position="264"/>
    </location>
</feature>
<feature type="compositionally biased region" description="Low complexity" evidence="1">
    <location>
        <begin position="44"/>
        <end position="62"/>
    </location>
</feature>
<evidence type="ECO:0000313" key="3">
    <source>
        <dbReference type="Proteomes" id="UP000015100"/>
    </source>
</evidence>
<dbReference type="AlphaFoldDB" id="S8BKS0"/>